<gene>
    <name evidence="2" type="ORF">FHS72_001890</name>
</gene>
<dbReference type="AlphaFoldDB" id="A0A7W9BKY6"/>
<protein>
    <submittedName>
        <fullName evidence="2">Putative transposase</fullName>
    </submittedName>
</protein>
<evidence type="ECO:0000313" key="3">
    <source>
        <dbReference type="Proteomes" id="UP000535415"/>
    </source>
</evidence>
<dbReference type="PANTHER" id="PTHR46889">
    <property type="entry name" value="TRANSPOSASE INSF FOR INSERTION SEQUENCE IS3B-RELATED"/>
    <property type="match status" value="1"/>
</dbReference>
<comment type="caution">
    <text evidence="2">The sequence shown here is derived from an EMBL/GenBank/DDBJ whole genome shotgun (WGS) entry which is preliminary data.</text>
</comment>
<dbReference type="InterPro" id="IPR050900">
    <property type="entry name" value="Transposase_IS3/IS150/IS904"/>
</dbReference>
<dbReference type="Gene3D" id="3.30.420.10">
    <property type="entry name" value="Ribonuclease H-like superfamily/Ribonuclease H"/>
    <property type="match status" value="1"/>
</dbReference>
<dbReference type="InterPro" id="IPR036397">
    <property type="entry name" value="RNaseH_sf"/>
</dbReference>
<dbReference type="InterPro" id="IPR012337">
    <property type="entry name" value="RNaseH-like_sf"/>
</dbReference>
<feature type="domain" description="Integrase catalytic" evidence="1">
    <location>
        <begin position="1"/>
        <end position="133"/>
    </location>
</feature>
<evidence type="ECO:0000313" key="2">
    <source>
        <dbReference type="EMBL" id="MBB5722266.1"/>
    </source>
</evidence>
<dbReference type="EMBL" id="JACIJM010000004">
    <property type="protein sequence ID" value="MBB5722266.1"/>
    <property type="molecule type" value="Genomic_DNA"/>
</dbReference>
<evidence type="ECO:0000259" key="1">
    <source>
        <dbReference type="PROSITE" id="PS50994"/>
    </source>
</evidence>
<keyword evidence="3" id="KW-1185">Reference proteome</keyword>
<sequence>MDWATRKVLAWRLSNTLDASFCVEALNEAIAKYGKPGIMNTDQGSQFTGAAWITALTEANVKISMDGRGRYLDNFFIERLWRSLKQEAVYLHELQDGFQAKRVINDWIGFYNSERPHTALDKRSHDDAFFDTERNQKAA</sequence>
<dbReference type="PANTHER" id="PTHR46889:SF4">
    <property type="entry name" value="TRANSPOSASE INSO FOR INSERTION SEQUENCE ELEMENT IS911B-RELATED"/>
    <property type="match status" value="1"/>
</dbReference>
<dbReference type="InterPro" id="IPR001584">
    <property type="entry name" value="Integrase_cat-core"/>
</dbReference>
<organism evidence="2 3">
    <name type="scientific">Yoonia ponticola</name>
    <dbReference type="NCBI Taxonomy" id="1524255"/>
    <lineage>
        <taxon>Bacteria</taxon>
        <taxon>Pseudomonadati</taxon>
        <taxon>Pseudomonadota</taxon>
        <taxon>Alphaproteobacteria</taxon>
        <taxon>Rhodobacterales</taxon>
        <taxon>Paracoccaceae</taxon>
        <taxon>Yoonia</taxon>
    </lineage>
</organism>
<proteinExistence type="predicted"/>
<dbReference type="GO" id="GO:0003676">
    <property type="term" value="F:nucleic acid binding"/>
    <property type="evidence" value="ECO:0007669"/>
    <property type="project" value="InterPro"/>
</dbReference>
<dbReference type="PROSITE" id="PS50994">
    <property type="entry name" value="INTEGRASE"/>
    <property type="match status" value="1"/>
</dbReference>
<reference evidence="2 3" key="1">
    <citation type="submission" date="2020-08" db="EMBL/GenBank/DDBJ databases">
        <title>Genomic Encyclopedia of Type Strains, Phase IV (KMG-IV): sequencing the most valuable type-strain genomes for metagenomic binning, comparative biology and taxonomic classification.</title>
        <authorList>
            <person name="Goeker M."/>
        </authorList>
    </citation>
    <scope>NUCLEOTIDE SEQUENCE [LARGE SCALE GENOMIC DNA]</scope>
    <source>
        <strain evidence="2 3">DSM 101064</strain>
    </source>
</reference>
<accession>A0A7W9BKY6</accession>
<dbReference type="Pfam" id="PF13683">
    <property type="entry name" value="rve_3"/>
    <property type="match status" value="1"/>
</dbReference>
<name>A0A7W9BKY6_9RHOB</name>
<dbReference type="Proteomes" id="UP000535415">
    <property type="component" value="Unassembled WGS sequence"/>
</dbReference>
<dbReference type="SUPFAM" id="SSF53098">
    <property type="entry name" value="Ribonuclease H-like"/>
    <property type="match status" value="1"/>
</dbReference>
<dbReference type="GO" id="GO:0015074">
    <property type="term" value="P:DNA integration"/>
    <property type="evidence" value="ECO:0007669"/>
    <property type="project" value="InterPro"/>
</dbReference>